<dbReference type="EMBL" id="BAABKG010000004">
    <property type="protein sequence ID" value="GAA5151909.1"/>
    <property type="molecule type" value="Genomic_DNA"/>
</dbReference>
<keyword evidence="1" id="KW-1133">Transmembrane helix</keyword>
<keyword evidence="3" id="KW-1185">Reference proteome</keyword>
<keyword evidence="1" id="KW-0812">Transmembrane</keyword>
<dbReference type="Proteomes" id="UP001500221">
    <property type="component" value="Unassembled WGS sequence"/>
</dbReference>
<evidence type="ECO:0008006" key="4">
    <source>
        <dbReference type="Google" id="ProtNLM"/>
    </source>
</evidence>
<name>A0ABP9PYE2_9ACTN</name>
<gene>
    <name evidence="2" type="ORF">GCM10023340_31330</name>
</gene>
<dbReference type="RefSeq" id="WP_345460516.1">
    <property type="nucleotide sequence ID" value="NZ_BAABKG010000004.1"/>
</dbReference>
<accession>A0ABP9PYE2</accession>
<evidence type="ECO:0000256" key="1">
    <source>
        <dbReference type="SAM" id="Phobius"/>
    </source>
</evidence>
<keyword evidence="1" id="KW-0472">Membrane</keyword>
<feature type="transmembrane region" description="Helical" evidence="1">
    <location>
        <begin position="41"/>
        <end position="61"/>
    </location>
</feature>
<proteinExistence type="predicted"/>
<protein>
    <recommendedName>
        <fullName evidence="4">PASTA domain-containing protein</fullName>
    </recommendedName>
</protein>
<evidence type="ECO:0000313" key="2">
    <source>
        <dbReference type="EMBL" id="GAA5151909.1"/>
    </source>
</evidence>
<evidence type="ECO:0000313" key="3">
    <source>
        <dbReference type="Proteomes" id="UP001500221"/>
    </source>
</evidence>
<organism evidence="2 3">
    <name type="scientific">Nocardioides marinquilinus</name>
    <dbReference type="NCBI Taxonomy" id="1210400"/>
    <lineage>
        <taxon>Bacteria</taxon>
        <taxon>Bacillati</taxon>
        <taxon>Actinomycetota</taxon>
        <taxon>Actinomycetes</taxon>
        <taxon>Propionibacteriales</taxon>
        <taxon>Nocardioidaceae</taxon>
        <taxon>Nocardioides</taxon>
    </lineage>
</organism>
<sequence length="317" mass="32741">MNDDDAVALLDRLAAGLPDPGPLPPGLAASGARRRRRRTTVMVVAAACVVALVVGVVSLVGRDDAAPAPEPTTAFPDPPAGMRWVGLGGVVIAVPVDWLVTNDVCAAQSVPFSVTRGGVAVDCVDPPEPEEQAGLVRVQLSIVPQAQQDQLVACAAVDPGPDACSGSVWRDGVLVQVRTRYADRTALAALLLASVRQVPDGVDLGTGLGREQPPSGRPAMIAWPPIARPGDRIGALFPAEQVRGRAFTLTSDDVTYYLSSGDTPTWNERSMPTDDIGITGPGPDPLVVPDVVAPGAYRLCTANAAEQACTGVTVVSP</sequence>
<comment type="caution">
    <text evidence="2">The sequence shown here is derived from an EMBL/GenBank/DDBJ whole genome shotgun (WGS) entry which is preliminary data.</text>
</comment>
<feature type="transmembrane region" description="Helical" evidence="1">
    <location>
        <begin position="81"/>
        <end position="100"/>
    </location>
</feature>
<reference evidence="3" key="1">
    <citation type="journal article" date="2019" name="Int. J. Syst. Evol. Microbiol.">
        <title>The Global Catalogue of Microorganisms (GCM) 10K type strain sequencing project: providing services to taxonomists for standard genome sequencing and annotation.</title>
        <authorList>
            <consortium name="The Broad Institute Genomics Platform"/>
            <consortium name="The Broad Institute Genome Sequencing Center for Infectious Disease"/>
            <person name="Wu L."/>
            <person name="Ma J."/>
        </authorList>
    </citation>
    <scope>NUCLEOTIDE SEQUENCE [LARGE SCALE GENOMIC DNA]</scope>
    <source>
        <strain evidence="3">JCM 18459</strain>
    </source>
</reference>